<feature type="region of interest" description="Disordered" evidence="1">
    <location>
        <begin position="41"/>
        <end position="60"/>
    </location>
</feature>
<dbReference type="Gene3D" id="3.30.950.30">
    <property type="entry name" value="Schlafen, AAA domain"/>
    <property type="match status" value="1"/>
</dbReference>
<dbReference type="Pfam" id="PF13749">
    <property type="entry name" value="HATPase_c_4"/>
    <property type="match status" value="1"/>
</dbReference>
<dbReference type="Gene3D" id="1.10.10.2340">
    <property type="match status" value="1"/>
</dbReference>
<dbReference type="Gene3D" id="6.10.10.130">
    <property type="match status" value="1"/>
</dbReference>
<evidence type="ECO:0000259" key="3">
    <source>
        <dbReference type="Pfam" id="PF18685"/>
    </source>
</evidence>
<dbReference type="Pfam" id="PF04326">
    <property type="entry name" value="SLFN_AlbA_2"/>
    <property type="match status" value="1"/>
</dbReference>
<gene>
    <name evidence="5" type="ORF">JDV76_01630</name>
</gene>
<feature type="domain" description="DUF5635" evidence="3">
    <location>
        <begin position="409"/>
        <end position="492"/>
    </location>
</feature>
<evidence type="ECO:0000259" key="4">
    <source>
        <dbReference type="Pfam" id="PF22168"/>
    </source>
</evidence>
<organism evidence="5 6">
    <name type="scientific">Corynebacterium marambiense</name>
    <dbReference type="NCBI Taxonomy" id="2765364"/>
    <lineage>
        <taxon>Bacteria</taxon>
        <taxon>Bacillati</taxon>
        <taxon>Actinomycetota</taxon>
        <taxon>Actinomycetes</taxon>
        <taxon>Mycobacteriales</taxon>
        <taxon>Corynebacteriaceae</taxon>
        <taxon>Corynebacterium</taxon>
    </lineage>
</organism>
<dbReference type="Gene3D" id="1.10.10.10">
    <property type="entry name" value="Winged helix-like DNA-binding domain superfamily/Winged helix DNA-binding domain"/>
    <property type="match status" value="1"/>
</dbReference>
<evidence type="ECO:0000256" key="1">
    <source>
        <dbReference type="SAM" id="MobiDB-lite"/>
    </source>
</evidence>
<dbReference type="InterPro" id="IPR038475">
    <property type="entry name" value="RecG_C_sf"/>
</dbReference>
<evidence type="ECO:0000313" key="5">
    <source>
        <dbReference type="EMBL" id="MBI8999678.1"/>
    </source>
</evidence>
<dbReference type="PANTHER" id="PTHR30595:SF6">
    <property type="entry name" value="SCHLAFEN ALBA-2 DOMAIN-CONTAINING PROTEIN"/>
    <property type="match status" value="1"/>
</dbReference>
<dbReference type="InterPro" id="IPR054760">
    <property type="entry name" value="DIP2311-like_C"/>
</dbReference>
<feature type="domain" description="Transcriptional regulator DIP2311-like C-terminal" evidence="4">
    <location>
        <begin position="517"/>
        <end position="572"/>
    </location>
</feature>
<keyword evidence="6" id="KW-1185">Reference proteome</keyword>
<proteinExistence type="predicted"/>
<dbReference type="Gene3D" id="3.30.565.60">
    <property type="match status" value="1"/>
</dbReference>
<sequence length="582" mass="64227">MENFNPTRRSELENLVESVLSAERDGRLLKTDESEALDFKEEAGRRRGRELEPGQPTNPEAAQKLADEVACMANSPGGGVLIVGVEDRSGRLIGTELDSEWLRQKIHHAVDVAPRIDVRYVAGFRLLVIYVAEAREPVPDTGNNLRWRVGDSCTKVDRAEWWAHRDRARGLDPLAARSDKNLDAVRPHALELAQSWSRDHSSTPEEYLRKIGALSADGYLTVAAEILFTDTGRTWLSFAAIDVEGGHVLDQYDANPRHSLLEQIAAIEQRVDAHNTTFTQKAGLSHRRILAVPQEAAREAMLNGLIHRDLERREPTEIRWMTLDSTHIVRSPGAFPDAISTDNILSNRNARYPALADLFRAISLVEKQGLGVDRMYLSMMALGHRPPLITEVAGPFVECILQGGKPLYPAISLVDHLRPQERASDLRIIAILYRLLTHAFITTGEIASILQNSSQAAEIAISAARQTTIVGHPLIESIQPSAWVLGKGARSVALEEGDACSADDVVGYLNPATEGPLTETARQWLHQFEEITTGQLMSLCDIGRTKARRILDGLVSSGEATFIKAGRSSRYRAIVATDTPGR</sequence>
<dbReference type="RefSeq" id="WP_198735112.1">
    <property type="nucleotide sequence ID" value="NZ_JAEIOT010000004.1"/>
</dbReference>
<name>A0ABS0VSC8_9CORY</name>
<dbReference type="EMBL" id="JAEIOT010000004">
    <property type="protein sequence ID" value="MBI8999678.1"/>
    <property type="molecule type" value="Genomic_DNA"/>
</dbReference>
<feature type="compositionally biased region" description="Basic and acidic residues" evidence="1">
    <location>
        <begin position="41"/>
        <end position="52"/>
    </location>
</feature>
<accession>A0ABS0VSC8</accession>
<evidence type="ECO:0000313" key="6">
    <source>
        <dbReference type="Proteomes" id="UP000625574"/>
    </source>
</evidence>
<dbReference type="InterPro" id="IPR036388">
    <property type="entry name" value="WH-like_DNA-bd_sf"/>
</dbReference>
<dbReference type="PANTHER" id="PTHR30595">
    <property type="entry name" value="GLPR-RELATED TRANSCRIPTIONAL REPRESSOR"/>
    <property type="match status" value="1"/>
</dbReference>
<dbReference type="InterPro" id="IPR038461">
    <property type="entry name" value="Schlafen_AlbA_2_dom_sf"/>
</dbReference>
<comment type="caution">
    <text evidence="5">The sequence shown here is derived from an EMBL/GenBank/DDBJ whole genome shotgun (WGS) entry which is preliminary data.</text>
</comment>
<dbReference type="InterPro" id="IPR007421">
    <property type="entry name" value="Schlafen_AlbA_2_dom"/>
</dbReference>
<reference evidence="5 6" key="1">
    <citation type="submission" date="2020-12" db="EMBL/GenBank/DDBJ databases">
        <title>Genome public.</title>
        <authorList>
            <person name="Sun Q."/>
        </authorList>
    </citation>
    <scope>NUCLEOTIDE SEQUENCE [LARGE SCALE GENOMIC DNA]</scope>
    <source>
        <strain evidence="5 6">CCM 8864</strain>
    </source>
</reference>
<dbReference type="InterPro" id="IPR040728">
    <property type="entry name" value="DUF5635"/>
</dbReference>
<feature type="domain" description="Schlafen AlbA-2" evidence="2">
    <location>
        <begin position="33"/>
        <end position="156"/>
    </location>
</feature>
<protein>
    <submittedName>
        <fullName evidence="5">DNA binding domain-containing protein</fullName>
    </submittedName>
</protein>
<dbReference type="Pfam" id="PF18685">
    <property type="entry name" value="DUF5635"/>
    <property type="match status" value="1"/>
</dbReference>
<evidence type="ECO:0000259" key="2">
    <source>
        <dbReference type="Pfam" id="PF04326"/>
    </source>
</evidence>
<dbReference type="Pfam" id="PF22168">
    <property type="entry name" value="DIP2311-like_C"/>
    <property type="match status" value="1"/>
</dbReference>
<dbReference type="Proteomes" id="UP000625574">
    <property type="component" value="Unassembled WGS sequence"/>
</dbReference>